<proteinExistence type="predicted"/>
<dbReference type="InterPro" id="IPR017195">
    <property type="entry name" value="ABC_thiamin-permease_prd"/>
</dbReference>
<evidence type="ECO:0000256" key="1">
    <source>
        <dbReference type="SAM" id="Phobius"/>
    </source>
</evidence>
<feature type="transmembrane region" description="Helical" evidence="1">
    <location>
        <begin position="128"/>
        <end position="148"/>
    </location>
</feature>
<dbReference type="AlphaFoldDB" id="A0A7Y9DM06"/>
<dbReference type="PIRSF" id="PIRSF037394">
    <property type="entry name" value="ABC_thiamine-permease_YkoE_prd"/>
    <property type="match status" value="1"/>
</dbReference>
<evidence type="ECO:0000313" key="3">
    <source>
        <dbReference type="Proteomes" id="UP000521922"/>
    </source>
</evidence>
<keyword evidence="3" id="KW-1185">Reference proteome</keyword>
<dbReference type="Pfam" id="PF09819">
    <property type="entry name" value="ABC_cobalt"/>
    <property type="match status" value="1"/>
</dbReference>
<name>A0A7Y9DM06_9ACTN</name>
<reference evidence="2 3" key="1">
    <citation type="submission" date="2020-07" db="EMBL/GenBank/DDBJ databases">
        <title>Sequencing the genomes of 1000 actinobacteria strains.</title>
        <authorList>
            <person name="Klenk H.-P."/>
        </authorList>
    </citation>
    <scope>NUCLEOTIDE SEQUENCE [LARGE SCALE GENOMIC DNA]</scope>
    <source>
        <strain evidence="2 3">DSM 7487</strain>
    </source>
</reference>
<feature type="transmembrane region" description="Helical" evidence="1">
    <location>
        <begin position="20"/>
        <end position="44"/>
    </location>
</feature>
<dbReference type="EMBL" id="JACCBB010000001">
    <property type="protein sequence ID" value="NYD23082.1"/>
    <property type="molecule type" value="Genomic_DNA"/>
</dbReference>
<comment type="caution">
    <text evidence="2">The sequence shown here is derived from an EMBL/GenBank/DDBJ whole genome shotgun (WGS) entry which is preliminary data.</text>
</comment>
<feature type="transmembrane region" description="Helical" evidence="1">
    <location>
        <begin position="78"/>
        <end position="95"/>
    </location>
</feature>
<dbReference type="Proteomes" id="UP000521922">
    <property type="component" value="Unassembled WGS sequence"/>
</dbReference>
<keyword evidence="1" id="KW-0812">Transmembrane</keyword>
<evidence type="ECO:0000313" key="2">
    <source>
        <dbReference type="EMBL" id="NYD23082.1"/>
    </source>
</evidence>
<protein>
    <submittedName>
        <fullName evidence="2">Energy-coupling factor transport system substrate-specific component</fullName>
    </submittedName>
</protein>
<organism evidence="2 3">
    <name type="scientific">Kineococcus aurantiacus</name>
    <dbReference type="NCBI Taxonomy" id="37633"/>
    <lineage>
        <taxon>Bacteria</taxon>
        <taxon>Bacillati</taxon>
        <taxon>Actinomycetota</taxon>
        <taxon>Actinomycetes</taxon>
        <taxon>Kineosporiales</taxon>
        <taxon>Kineosporiaceae</taxon>
        <taxon>Kineococcus</taxon>
    </lineage>
</organism>
<dbReference type="RefSeq" id="WP_179752552.1">
    <property type="nucleotide sequence ID" value="NZ_BAAAGN010000010.1"/>
</dbReference>
<gene>
    <name evidence="2" type="ORF">BJ968_002622</name>
</gene>
<keyword evidence="1" id="KW-0472">Membrane</keyword>
<accession>A0A7Y9DM06</accession>
<feature type="transmembrane region" description="Helical" evidence="1">
    <location>
        <begin position="50"/>
        <end position="71"/>
    </location>
</feature>
<feature type="transmembrane region" description="Helical" evidence="1">
    <location>
        <begin position="101"/>
        <end position="121"/>
    </location>
</feature>
<feature type="transmembrane region" description="Helical" evidence="1">
    <location>
        <begin position="160"/>
        <end position="181"/>
    </location>
</feature>
<sequence length="201" mass="20831">MSTSTVSRARSPHRWRTVDLVTAAVLGVAFGVVFWGWDVLYAVLTPLFTAVPFVQSILAGVWLLPAVVAALVVRRPGAALLAEVVAASVEALLGNQWGTSVLVSGVIQGLGVEIAVALFAWRRFGPAVAVLGGVLAAVLEGVYELFAYYAGEWTLPLQAVYVGCFAVSGAVVAGLGGWLLVRALARTGALSAFAAGREHGA</sequence>
<keyword evidence="1" id="KW-1133">Transmembrane helix</keyword>